<evidence type="ECO:0000313" key="1">
    <source>
        <dbReference type="EMBL" id="MBD0832529.1"/>
    </source>
</evidence>
<name>A0A8J6UCX7_9FLAO</name>
<comment type="caution">
    <text evidence="1">The sequence shown here is derived from an EMBL/GenBank/DDBJ whole genome shotgun (WGS) entry which is preliminary data.</text>
</comment>
<dbReference type="EMBL" id="JACVXB010000004">
    <property type="protein sequence ID" value="MBD0832529.1"/>
    <property type="molecule type" value="Genomic_DNA"/>
</dbReference>
<dbReference type="NCBIfam" id="TIGR01643">
    <property type="entry name" value="YD_repeat_2x"/>
    <property type="match status" value="1"/>
</dbReference>
<gene>
    <name evidence="1" type="ORF">ICJ83_10330</name>
</gene>
<dbReference type="AlphaFoldDB" id="A0A8J6UCX7"/>
<proteinExistence type="predicted"/>
<dbReference type="RefSeq" id="WP_188230321.1">
    <property type="nucleotide sequence ID" value="NZ_JACVXB010000004.1"/>
</dbReference>
<keyword evidence="2" id="KW-1185">Reference proteome</keyword>
<evidence type="ECO:0000313" key="2">
    <source>
        <dbReference type="Proteomes" id="UP000600588"/>
    </source>
</evidence>
<reference evidence="1 2" key="1">
    <citation type="submission" date="2020-09" db="EMBL/GenBank/DDBJ databases">
        <title>TT11 complete genome.</title>
        <authorList>
            <person name="Wu Z."/>
        </authorList>
    </citation>
    <scope>NUCLEOTIDE SEQUENCE [LARGE SCALE GENOMIC DNA]</scope>
    <source>
        <strain evidence="1 2">TT11</strain>
    </source>
</reference>
<dbReference type="Proteomes" id="UP000600588">
    <property type="component" value="Unassembled WGS sequence"/>
</dbReference>
<organism evidence="1 2">
    <name type="scientific">Aestuariibaculum sediminum</name>
    <dbReference type="NCBI Taxonomy" id="2770637"/>
    <lineage>
        <taxon>Bacteria</taxon>
        <taxon>Pseudomonadati</taxon>
        <taxon>Bacteroidota</taxon>
        <taxon>Flavobacteriia</taxon>
        <taxon>Flavobacteriales</taxon>
        <taxon>Flavobacteriaceae</taxon>
    </lineage>
</organism>
<dbReference type="Gene3D" id="2.180.10.10">
    <property type="entry name" value="RHS repeat-associated core"/>
    <property type="match status" value="1"/>
</dbReference>
<evidence type="ECO:0008006" key="3">
    <source>
        <dbReference type="Google" id="ProtNLM"/>
    </source>
</evidence>
<sequence length="1182" mass="135243">MYKYSVILLLFFLWMEVKAQEFKSNNTSYSNTILGTNYKIGEFGEVTNRFDLGDLEHEGLVAILNPSHQEISKQSLNYQTISYSGTDNYYLDENGPSDMTDKYSLKPSPGQYMLNAIGLNDDLFNGKVNITIPFFEYTYFDYKIPISINNRYPQNLKSTFGEPVFYTNSDIGGDWSLSLDQFKVSRQVNGIEDEHPTKGYFSAISQSKFSTPISISDSDVHSGLKGDWDPQIDIFYYSTPSFSGSFHLDLLNGGYEIVSGPKVHIEYQLENNAFVGFEITDNTGVKYLFGIDSNAIEVSQSKTDLLNLGRYRDPVDGGFTVTHLFEVVNNNVISIADLPSNANLFADTNLPSVVIPPTVQEALYQLSINENNFSALNQNWFSHLGNGIYGIVDYYSWDNNNLQVLPNGDKKDDAELRRDKINSGWYLKEIKLLNNKKISFNYINKWEAYRTHAANKIKIDVKLSNRDFTYQYIGNNQVTYNLSGLSLYGCFPEELTWLQFPINESHTTTTHFVKKPKLYSITDDDNFSEVLISRDSGNPKGYVSGTSLYANAPTETIETPNIGLISKISLSTSNSSDIKIVEFNNFSEFTYYTEQGVTYRVPEKDRTFLEEVTLNRKHIGTVDEDFEKKYDFEYVGSRLKKIHYPTGATKEFYSTDFYHSGTREYLNFTPFTGQSGYVNARLESVVDSIITTNENKSTIEKYVYSNPYYALGRFKNFKTYRPDITTCTSSAEFYSTNPLYTSSVFYSGVGYGKVDKYFNNELQISKEFLNSEAGTPFVSLRLTDNTNPDYLDLVGYPIKSLGEIRGLESKVTSFVTKSNGEVEPIEEITFNRKFGETKFVFPSFYLTKIEAGPWQNTNGAIKRAWSLCGTPVEYYITEEEKHVKSVFENQNIETKEINYFKRTRYPDLGLNNYRLLKKETYNNEQDFYQTVFNSPIELENLQEINFSFQIKNSVFNNLLSTNRVPVIERTLFHNDVLLDVKSAQFETVQLNGSDIALLHSEKTMDLNSLNAFVPQKLDPNNYQNILFDSGLSDEIVYEKYDNDGKLIEYSNTKSGFHTCIIWGYKNQYPIAKIENATFEQGHLNSITSEQLVLIDDAVSKSNTDYLVGSEISLRNSLQALREGLPKAMVTSYTYDPLIGITSETDPRGDIMRYEYDDFGRLKYMKDLESKILSKHEYHYKGQ</sequence>
<protein>
    <recommendedName>
        <fullName evidence="3">YD repeat-containing protein</fullName>
    </recommendedName>
</protein>
<accession>A0A8J6UCX7</accession>
<dbReference type="InterPro" id="IPR006530">
    <property type="entry name" value="YD"/>
</dbReference>